<organism evidence="1 2">
    <name type="scientific">Candidatus Accumulibacter proximus</name>
    <dbReference type="NCBI Taxonomy" id="2954385"/>
    <lineage>
        <taxon>Bacteria</taxon>
        <taxon>Pseudomonadati</taxon>
        <taxon>Pseudomonadota</taxon>
        <taxon>Betaproteobacteria</taxon>
        <taxon>Candidatus Accumulibacter</taxon>
    </lineage>
</organism>
<dbReference type="EMBL" id="JADJMH010000019">
    <property type="protein sequence ID" value="MBK7676437.1"/>
    <property type="molecule type" value="Genomic_DNA"/>
</dbReference>
<proteinExistence type="predicted"/>
<protein>
    <submittedName>
        <fullName evidence="1">Uncharacterized protein</fullName>
    </submittedName>
</protein>
<evidence type="ECO:0000313" key="2">
    <source>
        <dbReference type="Proteomes" id="UP000697998"/>
    </source>
</evidence>
<comment type="caution">
    <text evidence="1">The sequence shown here is derived from an EMBL/GenBank/DDBJ whole genome shotgun (WGS) entry which is preliminary data.</text>
</comment>
<dbReference type="AlphaFoldDB" id="A0A935Q1B0"/>
<gene>
    <name evidence="1" type="ORF">IPJ27_17705</name>
</gene>
<accession>A0A935Q1B0</accession>
<sequence>MVEDREADGVLLDILVEELGWPELRSLWTRGKEITPPAIEFENSAGINAMPQRVERIADDARIQDRPLRCFVLCDSDARWPNDCGHPSVHSIDDLRRRCEEHSIPLHVLQKRSAENYIPDAVFTALRADPAYKSKIGGLEAFLRLTPMQRDHFPVKDGLSDAERTLALGAGLYDAGDEPDLDKLKERLLPRRPRPLLLLSEERRASFSSEGLRCRDGNGEIDTLLEAIAREL</sequence>
<name>A0A935Q1B0_9PROT</name>
<evidence type="ECO:0000313" key="1">
    <source>
        <dbReference type="EMBL" id="MBK7676437.1"/>
    </source>
</evidence>
<reference evidence="1 2" key="1">
    <citation type="submission" date="2020-10" db="EMBL/GenBank/DDBJ databases">
        <title>Connecting structure to function with the recovery of over 1000 high-quality activated sludge metagenome-assembled genomes encoding full-length rRNA genes using long-read sequencing.</title>
        <authorList>
            <person name="Singleton C.M."/>
            <person name="Petriglieri F."/>
            <person name="Kristensen J.M."/>
            <person name="Kirkegaard R.H."/>
            <person name="Michaelsen T.Y."/>
            <person name="Andersen M.H."/>
            <person name="Karst S.M."/>
            <person name="Dueholm M.S."/>
            <person name="Nielsen P.H."/>
            <person name="Albertsen M."/>
        </authorList>
    </citation>
    <scope>NUCLEOTIDE SEQUENCE [LARGE SCALE GENOMIC DNA]</scope>
    <source>
        <strain evidence="1">EsbW_18-Q3-R4-48_BATAC.285</strain>
    </source>
</reference>
<dbReference type="Proteomes" id="UP000697998">
    <property type="component" value="Unassembled WGS sequence"/>
</dbReference>